<accession>A0ACC1YGM8</accession>
<keyword evidence="2" id="KW-1185">Reference proteome</keyword>
<dbReference type="EMBL" id="CM051396">
    <property type="protein sequence ID" value="KAJ4722976.1"/>
    <property type="molecule type" value="Genomic_DNA"/>
</dbReference>
<gene>
    <name evidence="1" type="ORF">OWV82_006397</name>
</gene>
<comment type="caution">
    <text evidence="1">The sequence shown here is derived from an EMBL/GenBank/DDBJ whole genome shotgun (WGS) entry which is preliminary data.</text>
</comment>
<protein>
    <submittedName>
        <fullName evidence="1">Ubiquitinyl hydrolase 1</fullName>
    </submittedName>
</protein>
<name>A0ACC1YGM8_MELAZ</name>
<sequence length="1048" mass="114529">MGKRAEKKSRAAAKQKHVAARSPKSDLQQSNPVENADRLSVAKERKPCPHLEKGIDLDKISAKIGSSDPIRCEDCREGVTDKKGKKGKGKQGKKKGSASADSKSDTKAIWVCLDCGHYACGGVGLPTTPQSHVVWHARQTRHPLVIQWENPHLRWCFPCNALIPVEKTEENGENKDAFAEVVKLIKGRSTERSSADVEDVWFGGGSVTSEIKSESTVLSGNVLDAYAGYVVRGLVNLGNTCFFNSVMQNLLALSRLRDYFLNVDASFGPLTIALKKLFAETKPETGLRNVINPRSFFGCICSKAPQFRGYQQHDSHELLRCLLDGLCTEELGVRKRNNASEENGISSNQGPTFVDSVFGGQISSTVRCVECGHSSTVYEPFLDLSLPVPTKKAPPKKAQPTSRAKKAKVPPKKSGRVRSKGNKDNDTVTTQIASNPSPCTESQSLTESPAPHSEKLVSSIGGSQLPDSIGSAIMTAQSGSAIQNSSGELQAENAQVLDNPIDPTVFSLDDCSWLDYLEPQTLPDVHDSTLQNTDTSFVQDSGDFAWLDYLEQESKSDKDDSSLQNNDVLLIPDSGDKDKVSDDSLINNNQVPALDSKPNLEPDSSENSGEDELPLMVQDSEVILLPYNEEISTTVGITGREAEASSSGVGGGQEELDFDGFGELFNEPESAIGPVAGPSLGTETMERGFGVGNSSDSDPDQVDDSNSPVSVESCLVHFIKPELLTDDNAWDCESCSKTLQRQKLEALKKKRAKLASRTVINGGEIKNQNDLESKKDTCLSEVKNLTNGDIISNNDLKNLSESLVSKNGKTDCLNQNCAGVESGQTSEMNPVVSQLEKGKMKMNVAIEEQSQSSGIHKSYSQESIIDQAEGHCSVDESSSTGYNADRAHRSDSQFTAGNCESEECKGEEMNIKKVKVKRDATKRVLINNAPPILTIHLKRFSQDARGRLSKLNGHVTFSEKINLRPYMDPRCTDQDTYDYRLVGVVEHLGTMRGGHYVAYIRGTPKRKGKAEKENEGCVWYHASDQYVREVSIEEVLRCEAYILFYEKV</sequence>
<evidence type="ECO:0000313" key="2">
    <source>
        <dbReference type="Proteomes" id="UP001164539"/>
    </source>
</evidence>
<dbReference type="Proteomes" id="UP001164539">
    <property type="component" value="Chromosome 3"/>
</dbReference>
<evidence type="ECO:0000313" key="1">
    <source>
        <dbReference type="EMBL" id="KAJ4722976.1"/>
    </source>
</evidence>
<proteinExistence type="predicted"/>
<organism evidence="1 2">
    <name type="scientific">Melia azedarach</name>
    <name type="common">Chinaberry tree</name>
    <dbReference type="NCBI Taxonomy" id="155640"/>
    <lineage>
        <taxon>Eukaryota</taxon>
        <taxon>Viridiplantae</taxon>
        <taxon>Streptophyta</taxon>
        <taxon>Embryophyta</taxon>
        <taxon>Tracheophyta</taxon>
        <taxon>Spermatophyta</taxon>
        <taxon>Magnoliopsida</taxon>
        <taxon>eudicotyledons</taxon>
        <taxon>Gunneridae</taxon>
        <taxon>Pentapetalae</taxon>
        <taxon>rosids</taxon>
        <taxon>malvids</taxon>
        <taxon>Sapindales</taxon>
        <taxon>Meliaceae</taxon>
        <taxon>Melia</taxon>
    </lineage>
</organism>
<keyword evidence="1" id="KW-0378">Hydrolase</keyword>
<reference evidence="1 2" key="1">
    <citation type="journal article" date="2023" name="Science">
        <title>Complex scaffold remodeling in plant triterpene biosynthesis.</title>
        <authorList>
            <person name="De La Pena R."/>
            <person name="Hodgson H."/>
            <person name="Liu J.C."/>
            <person name="Stephenson M.J."/>
            <person name="Martin A.C."/>
            <person name="Owen C."/>
            <person name="Harkess A."/>
            <person name="Leebens-Mack J."/>
            <person name="Jimenez L.E."/>
            <person name="Osbourn A."/>
            <person name="Sattely E.S."/>
        </authorList>
    </citation>
    <scope>NUCLEOTIDE SEQUENCE [LARGE SCALE GENOMIC DNA]</scope>
    <source>
        <strain evidence="2">cv. JPN11</strain>
        <tissue evidence="1">Leaf</tissue>
    </source>
</reference>